<organism evidence="1 2">
    <name type="scientific">Caballeronia sordidicola</name>
    <name type="common">Burkholderia sordidicola</name>
    <dbReference type="NCBI Taxonomy" id="196367"/>
    <lineage>
        <taxon>Bacteria</taxon>
        <taxon>Pseudomonadati</taxon>
        <taxon>Pseudomonadota</taxon>
        <taxon>Betaproteobacteria</taxon>
        <taxon>Burkholderiales</taxon>
        <taxon>Burkholderiaceae</taxon>
        <taxon>Caballeronia</taxon>
    </lineage>
</organism>
<dbReference type="OrthoDB" id="9101115at2"/>
<dbReference type="AlphaFoldDB" id="A0A226WNU1"/>
<name>A0A226WNU1_CABSO</name>
<gene>
    <name evidence="1" type="ORF">BSU04_41930</name>
</gene>
<reference evidence="2" key="1">
    <citation type="submission" date="2017-01" db="EMBL/GenBank/DDBJ databases">
        <title>Genome Analysis of Deinococcus marmoris KOPRI26562.</title>
        <authorList>
            <person name="Kim J.H."/>
            <person name="Oh H.-M."/>
        </authorList>
    </citation>
    <scope>NUCLEOTIDE SEQUENCE [LARGE SCALE GENOMIC DNA]</scope>
    <source>
        <strain evidence="2">PAMC 26633</strain>
    </source>
</reference>
<comment type="caution">
    <text evidence="1">The sequence shown here is derived from an EMBL/GenBank/DDBJ whole genome shotgun (WGS) entry which is preliminary data.</text>
</comment>
<sequence length="130" mass="14540">MKFPRLFYSDRTSASAGTTASLQRHAARVLRRVAHDLRLRSHEIVVQPGRCTRSARVSLRTETLFLDVLDKPCKQGVAFSFRTRRDRKDLTGGGDNYVSLEQLETRAGYRAFLDGLRLAGGINTSSGARK</sequence>
<accession>A0A226WNU1</accession>
<proteinExistence type="predicted"/>
<evidence type="ECO:0000313" key="1">
    <source>
        <dbReference type="EMBL" id="OXC72490.1"/>
    </source>
</evidence>
<dbReference type="Proteomes" id="UP000214720">
    <property type="component" value="Unassembled WGS sequence"/>
</dbReference>
<dbReference type="EMBL" id="MTHB01000276">
    <property type="protein sequence ID" value="OXC72490.1"/>
    <property type="molecule type" value="Genomic_DNA"/>
</dbReference>
<protein>
    <submittedName>
        <fullName evidence="1">Uncharacterized protein</fullName>
    </submittedName>
</protein>
<evidence type="ECO:0000313" key="2">
    <source>
        <dbReference type="Proteomes" id="UP000214720"/>
    </source>
</evidence>
<dbReference type="RefSeq" id="WP_089165738.1">
    <property type="nucleotide sequence ID" value="NZ_MTHB01000276.1"/>
</dbReference>